<dbReference type="Pfam" id="PF03004">
    <property type="entry name" value="Transposase_24"/>
    <property type="match status" value="1"/>
</dbReference>
<evidence type="ECO:0000259" key="10">
    <source>
        <dbReference type="PROSITE" id="PS50966"/>
    </source>
</evidence>
<dbReference type="InterPro" id="IPR004252">
    <property type="entry name" value="Probable_transposase_24"/>
</dbReference>
<organism evidence="11 12">
    <name type="scientific">Tanacetum coccineum</name>
    <dbReference type="NCBI Taxonomy" id="301880"/>
    <lineage>
        <taxon>Eukaryota</taxon>
        <taxon>Viridiplantae</taxon>
        <taxon>Streptophyta</taxon>
        <taxon>Embryophyta</taxon>
        <taxon>Tracheophyta</taxon>
        <taxon>Spermatophyta</taxon>
        <taxon>Magnoliopsida</taxon>
        <taxon>eudicotyledons</taxon>
        <taxon>Gunneridae</taxon>
        <taxon>Pentapetalae</taxon>
        <taxon>asterids</taxon>
        <taxon>campanulids</taxon>
        <taxon>Asterales</taxon>
        <taxon>Asteraceae</taxon>
        <taxon>Asteroideae</taxon>
        <taxon>Anthemideae</taxon>
        <taxon>Anthemidinae</taxon>
        <taxon>Tanacetum</taxon>
    </lineage>
</organism>
<gene>
    <name evidence="11" type="ORF">Tco_0748238</name>
</gene>
<feature type="region of interest" description="Disordered" evidence="9">
    <location>
        <begin position="490"/>
        <end position="520"/>
    </location>
</feature>
<evidence type="ECO:0000256" key="3">
    <source>
        <dbReference type="ARBA" id="ARBA00022771"/>
    </source>
</evidence>
<dbReference type="Pfam" id="PF04434">
    <property type="entry name" value="SWIM"/>
    <property type="match status" value="1"/>
</dbReference>
<evidence type="ECO:0000256" key="6">
    <source>
        <dbReference type="ARBA" id="ARBA00023172"/>
    </source>
</evidence>
<feature type="region of interest" description="Disordered" evidence="9">
    <location>
        <begin position="631"/>
        <end position="654"/>
    </location>
</feature>
<evidence type="ECO:0000256" key="8">
    <source>
        <dbReference type="SAM" id="Coils"/>
    </source>
</evidence>
<evidence type="ECO:0000256" key="9">
    <source>
        <dbReference type="SAM" id="MobiDB-lite"/>
    </source>
</evidence>
<evidence type="ECO:0000256" key="4">
    <source>
        <dbReference type="ARBA" id="ARBA00022833"/>
    </source>
</evidence>
<keyword evidence="12" id="KW-1185">Reference proteome</keyword>
<feature type="compositionally biased region" description="Basic residues" evidence="9">
    <location>
        <begin position="436"/>
        <end position="450"/>
    </location>
</feature>
<feature type="domain" description="SWIM-type" evidence="10">
    <location>
        <begin position="400"/>
        <end position="432"/>
    </location>
</feature>
<evidence type="ECO:0000256" key="5">
    <source>
        <dbReference type="ARBA" id="ARBA00023125"/>
    </source>
</evidence>
<feature type="compositionally biased region" description="Polar residues" evidence="9">
    <location>
        <begin position="643"/>
        <end position="654"/>
    </location>
</feature>
<reference evidence="11" key="1">
    <citation type="journal article" date="2022" name="Int. J. Mol. Sci.">
        <title>Draft Genome of Tanacetum Coccineum: Genomic Comparison of Closely Related Tanacetum-Family Plants.</title>
        <authorList>
            <person name="Yamashiro T."/>
            <person name="Shiraishi A."/>
            <person name="Nakayama K."/>
            <person name="Satake H."/>
        </authorList>
    </citation>
    <scope>NUCLEOTIDE SEQUENCE</scope>
</reference>
<reference evidence="11" key="2">
    <citation type="submission" date="2022-01" db="EMBL/GenBank/DDBJ databases">
        <authorList>
            <person name="Yamashiro T."/>
            <person name="Shiraishi A."/>
            <person name="Satake H."/>
            <person name="Nakayama K."/>
        </authorList>
    </citation>
    <scope>NUCLEOTIDE SEQUENCE</scope>
</reference>
<keyword evidence="3 7" id="KW-0863">Zinc-finger</keyword>
<feature type="region of interest" description="Disordered" evidence="9">
    <location>
        <begin position="432"/>
        <end position="472"/>
    </location>
</feature>
<proteinExistence type="predicted"/>
<keyword evidence="2" id="KW-0479">Metal-binding</keyword>
<evidence type="ECO:0000313" key="11">
    <source>
        <dbReference type="EMBL" id="GJS81697.1"/>
    </source>
</evidence>
<name>A0ABQ4YXR8_9ASTR</name>
<comment type="caution">
    <text evidence="11">The sequence shown here is derived from an EMBL/GenBank/DDBJ whole genome shotgun (WGS) entry which is preliminary data.</text>
</comment>
<dbReference type="PANTHER" id="PTHR31973">
    <property type="entry name" value="POLYPROTEIN, PUTATIVE-RELATED"/>
    <property type="match status" value="1"/>
</dbReference>
<feature type="coiled-coil region" evidence="8">
    <location>
        <begin position="876"/>
        <end position="903"/>
    </location>
</feature>
<evidence type="ECO:0000256" key="1">
    <source>
        <dbReference type="ARBA" id="ARBA00022578"/>
    </source>
</evidence>
<evidence type="ECO:0000313" key="12">
    <source>
        <dbReference type="Proteomes" id="UP001151760"/>
    </source>
</evidence>
<dbReference type="SMART" id="SM00575">
    <property type="entry name" value="ZnF_PMZ"/>
    <property type="match status" value="1"/>
</dbReference>
<dbReference type="PANTHER" id="PTHR31973:SF189">
    <property type="entry name" value="TRANSPOSASE, MUDR, PLANT, MULE TRANSPOSASE DOMAIN PROTEIN-RELATED"/>
    <property type="match status" value="1"/>
</dbReference>
<keyword evidence="6" id="KW-0233">DNA recombination</keyword>
<keyword evidence="1" id="KW-0815">Transposition</keyword>
<dbReference type="InterPro" id="IPR006564">
    <property type="entry name" value="Znf_PMZ"/>
</dbReference>
<keyword evidence="4" id="KW-0862">Zinc</keyword>
<keyword evidence="8" id="KW-0175">Coiled coil</keyword>
<dbReference type="InterPro" id="IPR007527">
    <property type="entry name" value="Znf_SWIM"/>
</dbReference>
<dbReference type="Pfam" id="PF00872">
    <property type="entry name" value="Transposase_mut"/>
    <property type="match status" value="1"/>
</dbReference>
<dbReference type="EMBL" id="BQNB010010767">
    <property type="protein sequence ID" value="GJS81697.1"/>
    <property type="molecule type" value="Genomic_DNA"/>
</dbReference>
<evidence type="ECO:0000256" key="7">
    <source>
        <dbReference type="PROSITE-ProRule" id="PRU00325"/>
    </source>
</evidence>
<dbReference type="InterPro" id="IPR001207">
    <property type="entry name" value="Transposase_mutator"/>
</dbReference>
<keyword evidence="5" id="KW-0238">DNA-binding</keyword>
<evidence type="ECO:0000256" key="2">
    <source>
        <dbReference type="ARBA" id="ARBA00022723"/>
    </source>
</evidence>
<accession>A0ABQ4YXR8</accession>
<feature type="compositionally biased region" description="Basic and acidic residues" evidence="9">
    <location>
        <begin position="937"/>
        <end position="950"/>
    </location>
</feature>
<feature type="region of interest" description="Disordered" evidence="9">
    <location>
        <begin position="919"/>
        <end position="950"/>
    </location>
</feature>
<dbReference type="PROSITE" id="PS50966">
    <property type="entry name" value="ZF_SWIM"/>
    <property type="match status" value="1"/>
</dbReference>
<dbReference type="Proteomes" id="UP001151760">
    <property type="component" value="Unassembled WGS sequence"/>
</dbReference>
<protein>
    <submittedName>
        <fullName evidence="11">Multidrug resistance-associated protein 5</fullName>
    </submittedName>
</protein>
<feature type="compositionally biased region" description="Gly residues" evidence="9">
    <location>
        <begin position="490"/>
        <end position="517"/>
    </location>
</feature>
<sequence length="950" mass="107728">MILRTDLYCFDVHNDGYFSHLPLAYVNGVNLEMAVRRMAYEQVSDDRSLSYMFDVEETFGRLNLYLDHLDMDLSEYLSQSITNEMDACIFNKIGPSKKRYCNEFSMDEMVDWAEMEVEQQGVETRTSTTDKGKDATKGVEARTSITNKGKEKVSQDATKYVKAKRSTVESDFKETKVGEKYVSVAQFKECLTFYALASGFSLWYERNCEARWMTDEKKFQCISLEDEYTCCTNAKKYTLTEYEKIVGEHYAMLRSYEKAILDSNPGSTIKLGVTINPDDKTYFDRFFLCFVGLADGWKARCRKIITLDVVNVENKDNWTWFLELLEQDLGCSRGNGLTLMSDQHKGLMETIKDAMPNAEHMQCAGHIYENFRKRYPGLEFWHVIPAGGNLFEVRSRSEGFTIDEGKRTCSCRMWQLSGIPCVHATKSMYSTVLPPKPRKMPGRPRKKRIKAIGEGGSSTRVSKPRKKQSVGDVEDVDVVLRGLVRDEGVGGFRGGAGRSRGRGGADGSRGGTGGSRGGALNTASIWQETRELDNNIKINKALEFSDGMEFEKPSRDFTRPLGPPSGLKGLLHTLNATVIPMKLYRMVMFPVMVDVAQRRRLEAWLRACCLFILLSKSRGVFHMARRRQRRGAGVSMTHDTKGESNGIQNGSTINGDTNATSPAYVTDNLHNPLLPKGRKQVRVSKGLFHNSSECSRQITRIFKERIDKAGYTWTKVSQSTKTFTLENLSLEIETNVRETWDSKASSHYTNFLRDIGDKNVKLVYMSDDAWKNFTSYWETPKYKEIHEKNTQNRLRGESSSTHTGGSISFCEHAQNLVSKKGRKISSAESQVDETTTYITTASGAKKRNLYGVGSKRVDYLKDSGNETTISKADDRWEKKSLKMEKMERKIKKLNQNLEIVCSRFNITLLNCDFDSENGDGGDAHQGPNTSHSRAVRRKEDDHDSRMIMSL</sequence>